<evidence type="ECO:0000256" key="7">
    <source>
        <dbReference type="ARBA" id="ARBA00023224"/>
    </source>
</evidence>
<evidence type="ECO:0000256" key="6">
    <source>
        <dbReference type="ARBA" id="ARBA00023136"/>
    </source>
</evidence>
<dbReference type="PROSITE" id="PS50885">
    <property type="entry name" value="HAMP"/>
    <property type="match status" value="1"/>
</dbReference>
<dbReference type="Pfam" id="PF02743">
    <property type="entry name" value="dCache_1"/>
    <property type="match status" value="1"/>
</dbReference>
<dbReference type="AlphaFoldDB" id="A0AA47I8P5"/>
<evidence type="ECO:0000313" key="14">
    <source>
        <dbReference type="Proteomes" id="UP001164733"/>
    </source>
</evidence>
<dbReference type="CDD" id="cd11386">
    <property type="entry name" value="MCP_signal"/>
    <property type="match status" value="1"/>
</dbReference>
<accession>A0AA47I8P5</accession>
<dbReference type="Pfam" id="PF00015">
    <property type="entry name" value="MCPsignal"/>
    <property type="match status" value="1"/>
</dbReference>
<dbReference type="Gene3D" id="1.10.287.950">
    <property type="entry name" value="Methyl-accepting chemotaxis protein"/>
    <property type="match status" value="1"/>
</dbReference>
<evidence type="ECO:0000256" key="10">
    <source>
        <dbReference type="SAM" id="Phobius"/>
    </source>
</evidence>
<evidence type="ECO:0000256" key="8">
    <source>
        <dbReference type="ARBA" id="ARBA00029447"/>
    </source>
</evidence>
<keyword evidence="2" id="KW-1003">Cell membrane</keyword>
<evidence type="ECO:0000256" key="9">
    <source>
        <dbReference type="PROSITE-ProRule" id="PRU00284"/>
    </source>
</evidence>
<comment type="subcellular location">
    <subcellularLocation>
        <location evidence="1">Cell membrane</location>
        <topology evidence="1">Multi-pass membrane protein</topology>
    </subcellularLocation>
</comment>
<dbReference type="SUPFAM" id="SSF103190">
    <property type="entry name" value="Sensory domain-like"/>
    <property type="match status" value="1"/>
</dbReference>
<dbReference type="SUPFAM" id="SSF58104">
    <property type="entry name" value="Methyl-accepting chemotaxis protein (MCP) signaling domain"/>
    <property type="match status" value="1"/>
</dbReference>
<keyword evidence="5 10" id="KW-1133">Transmembrane helix</keyword>
<evidence type="ECO:0000256" key="1">
    <source>
        <dbReference type="ARBA" id="ARBA00004651"/>
    </source>
</evidence>
<evidence type="ECO:0000256" key="4">
    <source>
        <dbReference type="ARBA" id="ARBA00022692"/>
    </source>
</evidence>
<sequence length="664" mass="71799">MKLLFTILPAVIIGMLVLSYTAFYQFKKTMESEIISSRVENTNGLSENINSWLNGKLLEVRSSANTPTAKLINSNLGAVDKFNSERIKFLEKNYPGEYDNAAATLFNNDGKSRAQYSNGKLVNGDVSEKPWYKDLMSGAPYLISNPVVSKGTGKTLVVVGVPIKDPSDKTIGTIISGVNLSYIQDKVKAFKFGEKGYSLLIGKDGTILVDPDKELVMKKKISDIPDANMQALGKDMLQQKSGIFRFSNDNGKYIVFYNKVPLAGWSVASVVDESELFAPAQRMMITLLLITLLIGVILAFIIVLIAKRIASPLTKLSEFSEQIALGNLSNKLTMNQNDEIGKVANSLNGTVASLKDMITSIGESASEVGLLSNNLSLTTKESARGTEEVSQTMQEIASGAVKQAENAGKATTITSELAKDINEVLEQCRYMTNVVEKSMKVSNSGAQSIKDAVDSMESIAKTNSYNVERTHDLLEQSKEIGQIVDVISDIAAQTNLLALNAAIEAARAGEHGKGFAVVADEVKKLAEQSSEASKRIVELINGVQNQVETIAVTMDKGTNEVVSGVQVAIQAGKNFAEIEKVFGELASTVRDMSQSTSAMSKKSDVTVEAIDSFAAISEENSAATEQVTASTEEQTASMYQIGETANKLDDLVERLKETVNKFKL</sequence>
<dbReference type="InterPro" id="IPR003660">
    <property type="entry name" value="HAMP_dom"/>
</dbReference>
<dbReference type="SMART" id="SM00283">
    <property type="entry name" value="MA"/>
    <property type="match status" value="1"/>
</dbReference>
<dbReference type="InterPro" id="IPR004089">
    <property type="entry name" value="MCPsignal_dom"/>
</dbReference>
<dbReference type="GO" id="GO:0005886">
    <property type="term" value="C:plasma membrane"/>
    <property type="evidence" value="ECO:0007669"/>
    <property type="project" value="UniProtKB-SubCell"/>
</dbReference>
<evidence type="ECO:0000256" key="5">
    <source>
        <dbReference type="ARBA" id="ARBA00022989"/>
    </source>
</evidence>
<dbReference type="PANTHER" id="PTHR32089:SF112">
    <property type="entry name" value="LYSOZYME-LIKE PROTEIN-RELATED"/>
    <property type="match status" value="1"/>
</dbReference>
<dbReference type="Pfam" id="PF00672">
    <property type="entry name" value="HAMP"/>
    <property type="match status" value="1"/>
</dbReference>
<dbReference type="CDD" id="cd12914">
    <property type="entry name" value="PDC1_DGC_like"/>
    <property type="match status" value="1"/>
</dbReference>
<evidence type="ECO:0000313" key="13">
    <source>
        <dbReference type="EMBL" id="WAG62300.1"/>
    </source>
</evidence>
<dbReference type="Gene3D" id="6.10.340.10">
    <property type="match status" value="1"/>
</dbReference>
<protein>
    <submittedName>
        <fullName evidence="13">Methyl-accepting chemotaxis protein</fullName>
    </submittedName>
</protein>
<dbReference type="PANTHER" id="PTHR32089">
    <property type="entry name" value="METHYL-ACCEPTING CHEMOTAXIS PROTEIN MCPB"/>
    <property type="match status" value="1"/>
</dbReference>
<dbReference type="InterPro" id="IPR033479">
    <property type="entry name" value="dCache_1"/>
</dbReference>
<dbReference type="InterPro" id="IPR029151">
    <property type="entry name" value="Sensor-like_sf"/>
</dbReference>
<keyword evidence="3" id="KW-0145">Chemotaxis</keyword>
<feature type="transmembrane region" description="Helical" evidence="10">
    <location>
        <begin position="283"/>
        <end position="306"/>
    </location>
</feature>
<evidence type="ECO:0000256" key="3">
    <source>
        <dbReference type="ARBA" id="ARBA00022500"/>
    </source>
</evidence>
<dbReference type="Proteomes" id="UP001164733">
    <property type="component" value="Chromosome"/>
</dbReference>
<organism evidence="13 14">
    <name type="scientific">Clostridium estertheticum</name>
    <dbReference type="NCBI Taxonomy" id="238834"/>
    <lineage>
        <taxon>Bacteria</taxon>
        <taxon>Bacillati</taxon>
        <taxon>Bacillota</taxon>
        <taxon>Clostridia</taxon>
        <taxon>Eubacteriales</taxon>
        <taxon>Clostridiaceae</taxon>
        <taxon>Clostridium</taxon>
    </lineage>
</organism>
<comment type="similarity">
    <text evidence="8">Belongs to the methyl-accepting chemotaxis (MCP) protein family.</text>
</comment>
<dbReference type="GO" id="GO:0007165">
    <property type="term" value="P:signal transduction"/>
    <property type="evidence" value="ECO:0007669"/>
    <property type="project" value="UniProtKB-KW"/>
</dbReference>
<feature type="domain" description="Methyl-accepting transducer" evidence="11">
    <location>
        <begin position="378"/>
        <end position="635"/>
    </location>
</feature>
<keyword evidence="4 10" id="KW-0812">Transmembrane</keyword>
<dbReference type="CDD" id="cd12912">
    <property type="entry name" value="PDC2_MCP_like"/>
    <property type="match status" value="1"/>
</dbReference>
<evidence type="ECO:0000259" key="12">
    <source>
        <dbReference type="PROSITE" id="PS50885"/>
    </source>
</evidence>
<dbReference type="SMART" id="SM00304">
    <property type="entry name" value="HAMP"/>
    <property type="match status" value="1"/>
</dbReference>
<evidence type="ECO:0000256" key="2">
    <source>
        <dbReference type="ARBA" id="ARBA00022475"/>
    </source>
</evidence>
<feature type="domain" description="HAMP" evidence="12">
    <location>
        <begin position="307"/>
        <end position="359"/>
    </location>
</feature>
<dbReference type="EMBL" id="CP086239">
    <property type="protein sequence ID" value="WAG62300.1"/>
    <property type="molecule type" value="Genomic_DNA"/>
</dbReference>
<gene>
    <name evidence="13" type="ORF">LL038_08705</name>
</gene>
<keyword evidence="6 10" id="KW-0472">Membrane</keyword>
<dbReference type="PROSITE" id="PS50111">
    <property type="entry name" value="CHEMOTAXIS_TRANSDUC_2"/>
    <property type="match status" value="1"/>
</dbReference>
<proteinExistence type="inferred from homology"/>
<name>A0AA47I8P5_9CLOT</name>
<dbReference type="GO" id="GO:0006935">
    <property type="term" value="P:chemotaxis"/>
    <property type="evidence" value="ECO:0007669"/>
    <property type="project" value="UniProtKB-KW"/>
</dbReference>
<dbReference type="Gene3D" id="3.30.450.20">
    <property type="entry name" value="PAS domain"/>
    <property type="match status" value="1"/>
</dbReference>
<reference evidence="13" key="1">
    <citation type="submission" date="2021-11" db="EMBL/GenBank/DDBJ databases">
        <title>Clostridia strains as spoilage organisms.</title>
        <authorList>
            <person name="Wambui J."/>
            <person name="Stevens M.J.A."/>
            <person name="Stephan R."/>
        </authorList>
    </citation>
    <scope>NUCLEOTIDE SEQUENCE</scope>
    <source>
        <strain evidence="13">CF009</strain>
    </source>
</reference>
<keyword evidence="7 9" id="KW-0807">Transducer</keyword>
<evidence type="ECO:0000259" key="11">
    <source>
        <dbReference type="PROSITE" id="PS50111"/>
    </source>
</evidence>
<dbReference type="CDD" id="cd06225">
    <property type="entry name" value="HAMP"/>
    <property type="match status" value="1"/>
</dbReference>